<evidence type="ECO:0000256" key="1">
    <source>
        <dbReference type="SAM" id="SignalP"/>
    </source>
</evidence>
<comment type="caution">
    <text evidence="2">The sequence shown here is derived from an EMBL/GenBank/DDBJ whole genome shotgun (WGS) entry which is preliminary data.</text>
</comment>
<protein>
    <submittedName>
        <fullName evidence="2">Uncharacterized protein</fullName>
    </submittedName>
</protein>
<feature type="signal peptide" evidence="1">
    <location>
        <begin position="1"/>
        <end position="26"/>
    </location>
</feature>
<reference evidence="2" key="2">
    <citation type="journal article" date="2020" name="Front. Microbiol.">
        <title>Genetic Variants of the DSF Quorum Sensing System in Stenotrophomonas maltophilia Influence Virulence and Resistance Phenotypes Among Genotypically Diverse Clinical Isolates.</title>
        <authorList>
            <person name="Yero D."/>
            <person name="Huedo P."/>
            <person name="Conchillo-Sole O."/>
            <person name="Martinez-Servat S."/>
            <person name="Mamat U."/>
            <person name="Coves X."/>
            <person name="Llanas F."/>
            <person name="Roca I."/>
            <person name="Vila J."/>
            <person name="Schaible U.E."/>
            <person name="Daura X."/>
            <person name="Gibert I."/>
        </authorList>
    </citation>
    <scope>NUCLEOTIDE SEQUENCE</scope>
    <source>
        <strain evidence="2">OG156</strain>
    </source>
</reference>
<sequence length="163" mass="16351">MKFSLLGAALPLVLALSGVPGGSVNAGPIAGTATATVVAKATYASDSLEAGYIVDWIKRNSPAYAPALQTGELAISHSYQSAGSLKLAGAAGPPVPLPARGVEGEVISISNTLPSGASESWTYRWSSGAWKLIKYSFDACQGPASIGAKGSDTAIAAKGPCID</sequence>
<dbReference type="OrthoDB" id="6053638at2"/>
<evidence type="ECO:0000313" key="2">
    <source>
        <dbReference type="EMBL" id="MBA0310731.1"/>
    </source>
</evidence>
<organism evidence="2 3">
    <name type="scientific">Stenotrophomonas maltophilia</name>
    <name type="common">Pseudomonas maltophilia</name>
    <name type="synonym">Xanthomonas maltophilia</name>
    <dbReference type="NCBI Taxonomy" id="40324"/>
    <lineage>
        <taxon>Bacteria</taxon>
        <taxon>Pseudomonadati</taxon>
        <taxon>Pseudomonadota</taxon>
        <taxon>Gammaproteobacteria</taxon>
        <taxon>Lysobacterales</taxon>
        <taxon>Lysobacteraceae</taxon>
        <taxon>Stenotrophomonas</taxon>
        <taxon>Stenotrophomonas maltophilia group</taxon>
    </lineage>
</organism>
<reference evidence="2" key="1">
    <citation type="submission" date="2018-09" db="EMBL/GenBank/DDBJ databases">
        <authorList>
            <person name="Groschel M."/>
            <person name="Kohl T."/>
            <person name="Conchillo-Sole O."/>
            <person name="Mamat U."/>
            <person name="Yero D."/>
            <person name="Niemann S."/>
            <person name="Daura X."/>
            <person name="Gibert I."/>
        </authorList>
    </citation>
    <scope>NUCLEOTIDE SEQUENCE</scope>
    <source>
        <strain evidence="2">OG156</strain>
    </source>
</reference>
<accession>A0A2J0SLZ3</accession>
<dbReference type="Proteomes" id="UP000822271">
    <property type="component" value="Unassembled WGS sequence"/>
</dbReference>
<feature type="chain" id="PRO_5043156009" evidence="1">
    <location>
        <begin position="27"/>
        <end position="163"/>
    </location>
</feature>
<gene>
    <name evidence="2" type="ORF">D7Y33_06795</name>
</gene>
<proteinExistence type="predicted"/>
<dbReference type="AlphaFoldDB" id="A0A2J0SLZ3"/>
<evidence type="ECO:0000313" key="3">
    <source>
        <dbReference type="Proteomes" id="UP000822271"/>
    </source>
</evidence>
<dbReference type="RefSeq" id="WP_100443848.1">
    <property type="nucleotide sequence ID" value="NZ_CP154630.1"/>
</dbReference>
<dbReference type="EMBL" id="RAUE01000011">
    <property type="protein sequence ID" value="MBA0310731.1"/>
    <property type="molecule type" value="Genomic_DNA"/>
</dbReference>
<keyword evidence="1" id="KW-0732">Signal</keyword>
<name>A0A2J0SLZ3_STEMA</name>